<name>A0A919NSE6_9ACTN</name>
<evidence type="ECO:0000313" key="1">
    <source>
        <dbReference type="EMBL" id="GIF23171.1"/>
    </source>
</evidence>
<keyword evidence="2" id="KW-1185">Reference proteome</keyword>
<evidence type="ECO:0000313" key="2">
    <source>
        <dbReference type="Proteomes" id="UP000623608"/>
    </source>
</evidence>
<reference evidence="1" key="1">
    <citation type="submission" date="2021-01" db="EMBL/GenBank/DDBJ databases">
        <title>Whole genome shotgun sequence of Actinoplanes tereljensis NBRC 105297.</title>
        <authorList>
            <person name="Komaki H."/>
            <person name="Tamura T."/>
        </authorList>
    </citation>
    <scope>NUCLEOTIDE SEQUENCE</scope>
    <source>
        <strain evidence="1">NBRC 105297</strain>
    </source>
</reference>
<protein>
    <submittedName>
        <fullName evidence="1">Uncharacterized protein</fullName>
    </submittedName>
</protein>
<accession>A0A919NSE6</accession>
<gene>
    <name evidence="1" type="ORF">Ate02nite_59010</name>
</gene>
<dbReference type="AlphaFoldDB" id="A0A919NSE6"/>
<proteinExistence type="predicted"/>
<sequence>MSYDQLMEHAWSIKTKAVNRAIMKKENDPAFAAFSGPEGYFSDIPERYEAYAGLPDPAGFDASIARLQRVMTDLSPGQNSSDPVNKKDIYPANVEFSKITTAGGLLLGWDGDAANAFKKYFLDPFPLILQNQFILVSMLKSTLHATQALWAAARKDLDGIAEATMAALDNDPCCDPNKWTFDFTVIAAVATIGGVAVTAVTDGLAAPLVLATVDAVASTAAAKVPEGIKDNKTGNTAIQIVNAMWTGLEKVADQFRDTEKLINVTVDALEGDVGGRKDLFVSARPHLADATAANVTSSAYLGGHD</sequence>
<comment type="caution">
    <text evidence="1">The sequence shown here is derived from an EMBL/GenBank/DDBJ whole genome shotgun (WGS) entry which is preliminary data.</text>
</comment>
<dbReference type="EMBL" id="BOMY01000038">
    <property type="protein sequence ID" value="GIF23171.1"/>
    <property type="molecule type" value="Genomic_DNA"/>
</dbReference>
<organism evidence="1 2">
    <name type="scientific">Paractinoplanes tereljensis</name>
    <dbReference type="NCBI Taxonomy" id="571912"/>
    <lineage>
        <taxon>Bacteria</taxon>
        <taxon>Bacillati</taxon>
        <taxon>Actinomycetota</taxon>
        <taxon>Actinomycetes</taxon>
        <taxon>Micromonosporales</taxon>
        <taxon>Micromonosporaceae</taxon>
        <taxon>Paractinoplanes</taxon>
    </lineage>
</organism>
<dbReference type="RefSeq" id="WP_203811074.1">
    <property type="nucleotide sequence ID" value="NZ_BOMY01000038.1"/>
</dbReference>
<dbReference type="Proteomes" id="UP000623608">
    <property type="component" value="Unassembled WGS sequence"/>
</dbReference>